<dbReference type="EMBL" id="CP071091">
    <property type="protein sequence ID" value="QSQ17105.1"/>
    <property type="molecule type" value="Genomic_DNA"/>
</dbReference>
<dbReference type="GO" id="GO:0016740">
    <property type="term" value="F:transferase activity"/>
    <property type="evidence" value="ECO:0007669"/>
    <property type="project" value="UniProtKB-KW"/>
</dbReference>
<evidence type="ECO:0000313" key="1">
    <source>
        <dbReference type="EMBL" id="QSQ17105.1"/>
    </source>
</evidence>
<accession>A0ABX7NE91</accession>
<organism evidence="1 2">
    <name type="scientific">Myxococcus landrumensis</name>
    <dbReference type="NCBI Taxonomy" id="2813577"/>
    <lineage>
        <taxon>Bacteria</taxon>
        <taxon>Pseudomonadati</taxon>
        <taxon>Myxococcota</taxon>
        <taxon>Myxococcia</taxon>
        <taxon>Myxococcales</taxon>
        <taxon>Cystobacterineae</taxon>
        <taxon>Myxococcaceae</taxon>
        <taxon>Myxococcus</taxon>
    </lineage>
</organism>
<protein>
    <submittedName>
        <fullName evidence="1">Nucleotidyl transferase AbiEii/AbiGii toxin family protein</fullName>
    </submittedName>
</protein>
<dbReference type="RefSeq" id="WP_206718740.1">
    <property type="nucleotide sequence ID" value="NZ_CP071091.1"/>
</dbReference>
<gene>
    <name evidence="1" type="ORF">JY572_14030</name>
</gene>
<evidence type="ECO:0000313" key="2">
    <source>
        <dbReference type="Proteomes" id="UP000663090"/>
    </source>
</evidence>
<dbReference type="Proteomes" id="UP000663090">
    <property type="component" value="Chromosome"/>
</dbReference>
<sequence>MTKPDDPKYPRQWLPKGFEQDARRTNVFDPALKQYGAAYIKAAPRFDDVEEEAAFRAARSRLLRKSLLGIGRASVADRLVVRGSIALELWYGPRARPAKDIDLVITPETFGPTSSEGQRVISELRQAVAGALREEGICVEPEAIPADDIWTYDRVEGRRLSFPWTWRGHLRDTVQVDIVFNERMCDAPVPLTVEGVALRGTSPAESLASKLLWLTNDWYPQGKDLFDAVLLAEDVRLPAELLRRVFAEKHGHWKDLFLTGEFALDSEVDWENFALENPALARGSAAEHWMRLKRALLRGSTTLA</sequence>
<keyword evidence="2" id="KW-1185">Reference proteome</keyword>
<dbReference type="InterPro" id="IPR014942">
    <property type="entry name" value="AbiEii"/>
</dbReference>
<dbReference type="Pfam" id="PF08843">
    <property type="entry name" value="AbiEii"/>
    <property type="match status" value="1"/>
</dbReference>
<keyword evidence="1" id="KW-0808">Transferase</keyword>
<reference evidence="1 2" key="1">
    <citation type="submission" date="2021-02" db="EMBL/GenBank/DDBJ databases">
        <title>De Novo genome assembly of isolated myxobacteria.</title>
        <authorList>
            <person name="Stevens D.C."/>
        </authorList>
    </citation>
    <scope>NUCLEOTIDE SEQUENCE [LARGE SCALE GENOMIC DNA]</scope>
    <source>
        <strain evidence="1 2">SCHIC003</strain>
    </source>
</reference>
<name>A0ABX7NE91_9BACT</name>
<proteinExistence type="predicted"/>